<dbReference type="eggNOG" id="COG1116">
    <property type="taxonomic scope" value="Bacteria"/>
</dbReference>
<dbReference type="PANTHER" id="PTHR42788:SF13">
    <property type="entry name" value="ALIPHATIC SULFONATES IMPORT ATP-BINDING PROTEIN SSUB"/>
    <property type="match status" value="1"/>
</dbReference>
<protein>
    <submittedName>
        <fullName evidence="6">Hydroxymethylpyrimidine ABC transporter ATPase component</fullName>
    </submittedName>
</protein>
<dbReference type="PANTHER" id="PTHR42788">
    <property type="entry name" value="TAURINE IMPORT ATP-BINDING PROTEIN-RELATED"/>
    <property type="match status" value="1"/>
</dbReference>
<dbReference type="InterPro" id="IPR003439">
    <property type="entry name" value="ABC_transporter-like_ATP-bd"/>
</dbReference>
<dbReference type="STRING" id="2342.SOPEG_1556"/>
<dbReference type="PROSITE" id="PS00211">
    <property type="entry name" value="ABC_TRANSPORTER_1"/>
    <property type="match status" value="1"/>
</dbReference>
<organism evidence="6 7">
    <name type="scientific">Candidatus Sodalis pierantonii str. SOPE</name>
    <dbReference type="NCBI Taxonomy" id="2342"/>
    <lineage>
        <taxon>Bacteria</taxon>
        <taxon>Pseudomonadati</taxon>
        <taxon>Pseudomonadota</taxon>
        <taxon>Gammaproteobacteria</taxon>
        <taxon>Enterobacterales</taxon>
        <taxon>Bruguierivoracaceae</taxon>
        <taxon>Sodalis</taxon>
    </lineage>
</organism>
<dbReference type="AlphaFoldDB" id="W0HNL6"/>
<keyword evidence="3" id="KW-0547">Nucleotide-binding</keyword>
<dbReference type="Pfam" id="PF00005">
    <property type="entry name" value="ABC_tran"/>
    <property type="match status" value="1"/>
</dbReference>
<dbReference type="SMART" id="SM00382">
    <property type="entry name" value="AAA"/>
    <property type="match status" value="1"/>
</dbReference>
<dbReference type="InterPro" id="IPR027417">
    <property type="entry name" value="P-loop_NTPase"/>
</dbReference>
<sequence>MIAAVTPAPPAAIGIVVRDLTLRLNNRVLFDKLNFTLDGGQCAAVLGASGVGKTSLLKIIAGLTPADAGTVSGSDGLPLAGRIAYMGQKDLLYPWLTVKQNITLGARLRREKAESDWADYLLAEVGLDGVGASLPAALSGGMRQRAALARTLYERQPVVLMDEPFSALDILTRAKIQALSARLLSAHTVMLITHDPLEACRLSHRLWVLAGQPARFLTGLDLAGESPRAPDDPAVQQSQGALLRQLLGSAE</sequence>
<dbReference type="PATRIC" id="fig|2342.5.peg.1656"/>
<dbReference type="Gene3D" id="3.40.50.300">
    <property type="entry name" value="P-loop containing nucleotide triphosphate hydrolases"/>
    <property type="match status" value="1"/>
</dbReference>
<dbReference type="SUPFAM" id="SSF52540">
    <property type="entry name" value="P-loop containing nucleoside triphosphate hydrolases"/>
    <property type="match status" value="1"/>
</dbReference>
<comment type="similarity">
    <text evidence="1">Belongs to the ABC transporter superfamily.</text>
</comment>
<keyword evidence="4" id="KW-0067">ATP-binding</keyword>
<dbReference type="GO" id="GO:0016887">
    <property type="term" value="F:ATP hydrolysis activity"/>
    <property type="evidence" value="ECO:0007669"/>
    <property type="project" value="InterPro"/>
</dbReference>
<evidence type="ECO:0000256" key="4">
    <source>
        <dbReference type="ARBA" id="ARBA00022840"/>
    </source>
</evidence>
<dbReference type="EMBL" id="CP006568">
    <property type="protein sequence ID" value="AHF73708.1"/>
    <property type="molecule type" value="Genomic_DNA"/>
</dbReference>
<keyword evidence="2" id="KW-0813">Transport</keyword>
<evidence type="ECO:0000259" key="5">
    <source>
        <dbReference type="PROSITE" id="PS50893"/>
    </source>
</evidence>
<evidence type="ECO:0000256" key="1">
    <source>
        <dbReference type="ARBA" id="ARBA00005417"/>
    </source>
</evidence>
<dbReference type="HOGENOM" id="CLU_000604_1_22_6"/>
<accession>W0HNL6</accession>
<dbReference type="GO" id="GO:0005524">
    <property type="term" value="F:ATP binding"/>
    <property type="evidence" value="ECO:0007669"/>
    <property type="project" value="UniProtKB-KW"/>
</dbReference>
<evidence type="ECO:0000256" key="2">
    <source>
        <dbReference type="ARBA" id="ARBA00022448"/>
    </source>
</evidence>
<evidence type="ECO:0000256" key="3">
    <source>
        <dbReference type="ARBA" id="ARBA00022741"/>
    </source>
</evidence>
<keyword evidence="7" id="KW-1185">Reference proteome</keyword>
<dbReference type="InterPro" id="IPR017871">
    <property type="entry name" value="ABC_transporter-like_CS"/>
</dbReference>
<evidence type="ECO:0000313" key="7">
    <source>
        <dbReference type="Proteomes" id="UP000019025"/>
    </source>
</evidence>
<feature type="domain" description="ABC transporter" evidence="5">
    <location>
        <begin position="15"/>
        <end position="236"/>
    </location>
</feature>
<dbReference type="PROSITE" id="PS50893">
    <property type="entry name" value="ABC_TRANSPORTER_2"/>
    <property type="match status" value="1"/>
</dbReference>
<gene>
    <name evidence="6" type="ORF">SOPEG_1556</name>
</gene>
<reference evidence="6 7" key="1">
    <citation type="journal article" date="2014" name="Genome Biol. Evol.">
        <title>Genome degeneration and adaptation in a nascent stage of symbiosis.</title>
        <authorList>
            <person name="Oakeson K.F."/>
            <person name="Gil R."/>
            <person name="Clayton A.L."/>
            <person name="Dunn D.M."/>
            <person name="von Niederhausern A.C."/>
            <person name="Hamil C."/>
            <person name="Aoyagi A."/>
            <person name="Duval B."/>
            <person name="Baca A."/>
            <person name="Silva F.J."/>
            <person name="Vallier A."/>
            <person name="Jackson D.G."/>
            <person name="Latorre A."/>
            <person name="Weiss R.B."/>
            <person name="Heddi A."/>
            <person name="Moya A."/>
            <person name="Dale C."/>
        </authorList>
    </citation>
    <scope>NUCLEOTIDE SEQUENCE [LARGE SCALE GENOMIC DNA]</scope>
    <source>
        <strain evidence="7">none</strain>
    </source>
</reference>
<proteinExistence type="inferred from homology"/>
<dbReference type="Proteomes" id="UP000019025">
    <property type="component" value="Chromosome"/>
</dbReference>
<evidence type="ECO:0000313" key="6">
    <source>
        <dbReference type="EMBL" id="AHF73708.1"/>
    </source>
</evidence>
<dbReference type="InterPro" id="IPR003593">
    <property type="entry name" value="AAA+_ATPase"/>
</dbReference>
<dbReference type="RefSeq" id="WP_051419553.1">
    <property type="nucleotide sequence ID" value="NZ_CP006568.1"/>
</dbReference>
<name>W0HNL6_9GAMM</name>
<dbReference type="InterPro" id="IPR050166">
    <property type="entry name" value="ABC_transporter_ATP-bind"/>
</dbReference>
<dbReference type="KEGG" id="pes:SOPEG_1556"/>